<keyword evidence="4" id="KW-0804">Transcription</keyword>
<dbReference type="InterPro" id="IPR001138">
    <property type="entry name" value="Zn2Cys6_DnaBD"/>
</dbReference>
<dbReference type="GO" id="GO:0008270">
    <property type="term" value="F:zinc ion binding"/>
    <property type="evidence" value="ECO:0007669"/>
    <property type="project" value="InterPro"/>
</dbReference>
<name>A0A2C5ZDK9_9HYPO</name>
<reference evidence="8 9" key="1">
    <citation type="submission" date="2017-06" db="EMBL/GenBank/DDBJ databases">
        <title>Ant-infecting Ophiocordyceps genomes reveal a high diversity of potential behavioral manipulation genes and a possible major role for enterotoxins.</title>
        <authorList>
            <person name="De Bekker C."/>
            <person name="Evans H.C."/>
            <person name="Brachmann A."/>
            <person name="Hughes D.P."/>
        </authorList>
    </citation>
    <scope>NUCLEOTIDE SEQUENCE [LARGE SCALE GENOMIC DNA]</scope>
    <source>
        <strain evidence="8 9">1348a</strain>
    </source>
</reference>
<accession>A0A2C5ZDK9</accession>
<dbReference type="SMART" id="SM00066">
    <property type="entry name" value="GAL4"/>
    <property type="match status" value="1"/>
</dbReference>
<dbReference type="GO" id="GO:0000981">
    <property type="term" value="F:DNA-binding transcription factor activity, RNA polymerase II-specific"/>
    <property type="evidence" value="ECO:0007669"/>
    <property type="project" value="InterPro"/>
</dbReference>
<dbReference type="GO" id="GO:0005634">
    <property type="term" value="C:nucleus"/>
    <property type="evidence" value="ECO:0007669"/>
    <property type="project" value="UniProtKB-SubCell"/>
</dbReference>
<sequence>MAQGPPRKMARIPKGALTPRRRITSCAACRKQKIKCELLGDEPPCERCRRKGIECIINTGLRNSILDQRQLSALGRDLAHLHSALDRVCNHLSIDPPPALETPSSLGDSAASQLTNGSAGYDDTSLYPSSPQNSPSALHAPMDAYMVPRPSSHASPSNPLSQAAGIHGQSSSQLLSKSRARHAKRPPDLVSKGLLSFEEADTLVQSYLTHLDPILYGLAGGHATVQSVRDASPALLAVICTVASLHNVDSERFYPMCYQEYRSLVMTALFEKRDVEHIRALAIGAFWLPDASRILLGEAVRRAADARIHRQITRVLKTISAVSSDSESVPADALDRVRLWYSLFICDQHLSVLHNRDRLTPRRKDVLDARNTFLAVIGGNLRDTRMVSQVGILLIMSHIKDAFGSEYPTPVSVTQSSQIEHFTKEIDSWYSSTCSLYEKKLSPEDFILTGIPMHHHFAKLYLGQHVLRGLQTDHAIPGPFLAAATMAYDSSVRSFDLINEHHGLCSKLGSVPTYILVMISFAGHLLLEMCLKHRQQLRINVENDYRLINSVVDSIRAMRTAQQHPLRRVTESLSKRLAEFTAAYGQELLTDSASISSEATKRMTAQSDVPVDGVQGQSECTFDFDSSIMLDSLSFTDFGNFNFGVPFPDLTMT</sequence>
<dbReference type="PANTHER" id="PTHR31845:SF19">
    <property type="entry name" value="TRANSCRIPTION FACTOR DOMAIN-CONTAINING PROTEIN"/>
    <property type="match status" value="1"/>
</dbReference>
<dbReference type="EMBL" id="NJEU01000276">
    <property type="protein sequence ID" value="PHH77281.1"/>
    <property type="molecule type" value="Genomic_DNA"/>
</dbReference>
<dbReference type="PROSITE" id="PS00463">
    <property type="entry name" value="ZN2_CY6_FUNGAL_1"/>
    <property type="match status" value="1"/>
</dbReference>
<dbReference type="InterPro" id="IPR051089">
    <property type="entry name" value="prtT"/>
</dbReference>
<feature type="compositionally biased region" description="Polar residues" evidence="6">
    <location>
        <begin position="152"/>
        <end position="161"/>
    </location>
</feature>
<feature type="region of interest" description="Disordered" evidence="6">
    <location>
        <begin position="99"/>
        <end position="185"/>
    </location>
</feature>
<dbReference type="SUPFAM" id="SSF57701">
    <property type="entry name" value="Zn2/Cys6 DNA-binding domain"/>
    <property type="match status" value="1"/>
</dbReference>
<dbReference type="CDD" id="cd12148">
    <property type="entry name" value="fungal_TF_MHR"/>
    <property type="match status" value="1"/>
</dbReference>
<organism evidence="8 9">
    <name type="scientific">Ophiocordyceps australis</name>
    <dbReference type="NCBI Taxonomy" id="1399860"/>
    <lineage>
        <taxon>Eukaryota</taxon>
        <taxon>Fungi</taxon>
        <taxon>Dikarya</taxon>
        <taxon>Ascomycota</taxon>
        <taxon>Pezizomycotina</taxon>
        <taxon>Sordariomycetes</taxon>
        <taxon>Hypocreomycetidae</taxon>
        <taxon>Hypocreales</taxon>
        <taxon>Ophiocordycipitaceae</taxon>
        <taxon>Ophiocordyceps</taxon>
    </lineage>
</organism>
<feature type="compositionally biased region" description="Polar residues" evidence="6">
    <location>
        <begin position="126"/>
        <end position="136"/>
    </location>
</feature>
<comment type="subcellular location">
    <subcellularLocation>
        <location evidence="1">Nucleus</location>
    </subcellularLocation>
</comment>
<dbReference type="Pfam" id="PF00172">
    <property type="entry name" value="Zn_clus"/>
    <property type="match status" value="1"/>
</dbReference>
<evidence type="ECO:0000256" key="1">
    <source>
        <dbReference type="ARBA" id="ARBA00004123"/>
    </source>
</evidence>
<evidence type="ECO:0000256" key="4">
    <source>
        <dbReference type="ARBA" id="ARBA00023163"/>
    </source>
</evidence>
<dbReference type="Gene3D" id="4.10.240.10">
    <property type="entry name" value="Zn(2)-C6 fungal-type DNA-binding domain"/>
    <property type="match status" value="1"/>
</dbReference>
<dbReference type="GO" id="GO:0000976">
    <property type="term" value="F:transcription cis-regulatory region binding"/>
    <property type="evidence" value="ECO:0007669"/>
    <property type="project" value="TreeGrafter"/>
</dbReference>
<dbReference type="AlphaFoldDB" id="A0A2C5ZDK9"/>
<dbReference type="PANTHER" id="PTHR31845">
    <property type="entry name" value="FINGER DOMAIN PROTEIN, PUTATIVE-RELATED"/>
    <property type="match status" value="1"/>
</dbReference>
<keyword evidence="2" id="KW-0805">Transcription regulation</keyword>
<protein>
    <recommendedName>
        <fullName evidence="7">Zn(2)-C6 fungal-type domain-containing protein</fullName>
    </recommendedName>
</protein>
<feature type="compositionally biased region" description="Polar residues" evidence="6">
    <location>
        <begin position="102"/>
        <end position="118"/>
    </location>
</feature>
<keyword evidence="5" id="KW-0539">Nucleus</keyword>
<evidence type="ECO:0000259" key="7">
    <source>
        <dbReference type="PROSITE" id="PS50048"/>
    </source>
</evidence>
<dbReference type="OrthoDB" id="4060227at2759"/>
<dbReference type="Proteomes" id="UP000224854">
    <property type="component" value="Unassembled WGS sequence"/>
</dbReference>
<comment type="caution">
    <text evidence="8">The sequence shown here is derived from an EMBL/GenBank/DDBJ whole genome shotgun (WGS) entry which is preliminary data.</text>
</comment>
<gene>
    <name evidence="8" type="ORF">CDD82_3576</name>
</gene>
<keyword evidence="9" id="KW-1185">Reference proteome</keyword>
<evidence type="ECO:0000256" key="5">
    <source>
        <dbReference type="ARBA" id="ARBA00023242"/>
    </source>
</evidence>
<evidence type="ECO:0000256" key="6">
    <source>
        <dbReference type="SAM" id="MobiDB-lite"/>
    </source>
</evidence>
<feature type="domain" description="Zn(2)-C6 fungal-type" evidence="7">
    <location>
        <begin position="25"/>
        <end position="57"/>
    </location>
</feature>
<proteinExistence type="predicted"/>
<dbReference type="CDD" id="cd00067">
    <property type="entry name" value="GAL4"/>
    <property type="match status" value="1"/>
</dbReference>
<dbReference type="PROSITE" id="PS50048">
    <property type="entry name" value="ZN2_CY6_FUNGAL_2"/>
    <property type="match status" value="1"/>
</dbReference>
<keyword evidence="3" id="KW-0238">DNA-binding</keyword>
<evidence type="ECO:0000256" key="2">
    <source>
        <dbReference type="ARBA" id="ARBA00023015"/>
    </source>
</evidence>
<evidence type="ECO:0000313" key="9">
    <source>
        <dbReference type="Proteomes" id="UP000224854"/>
    </source>
</evidence>
<dbReference type="InterPro" id="IPR036864">
    <property type="entry name" value="Zn2-C6_fun-type_DNA-bd_sf"/>
</dbReference>
<evidence type="ECO:0000256" key="3">
    <source>
        <dbReference type="ARBA" id="ARBA00023125"/>
    </source>
</evidence>
<evidence type="ECO:0000313" key="8">
    <source>
        <dbReference type="EMBL" id="PHH77281.1"/>
    </source>
</evidence>